<feature type="transmembrane region" description="Helical" evidence="1">
    <location>
        <begin position="20"/>
        <end position="40"/>
    </location>
</feature>
<proteinExistence type="predicted"/>
<organism evidence="2 3">
    <name type="scientific">Paracidovorax anthurii</name>
    <dbReference type="NCBI Taxonomy" id="78229"/>
    <lineage>
        <taxon>Bacteria</taxon>
        <taxon>Pseudomonadati</taxon>
        <taxon>Pseudomonadota</taxon>
        <taxon>Betaproteobacteria</taxon>
        <taxon>Burkholderiales</taxon>
        <taxon>Comamonadaceae</taxon>
        <taxon>Paracidovorax</taxon>
    </lineage>
</organism>
<sequence length="117" mass="12960">MSLIGVTGAAVVSLVRDATVGPVALIGMAVPYAWLSLYFMSRAWVTGRPVAWHWHVFGPFAGALCAAFFWSFAWLYASALALGVYLTWFHFLGKAPQARPGEDKPVVTVEIRTWWDK</sequence>
<evidence type="ECO:0000313" key="3">
    <source>
        <dbReference type="Proteomes" id="UP000248856"/>
    </source>
</evidence>
<keyword evidence="1" id="KW-0812">Transmembrane</keyword>
<dbReference type="AlphaFoldDB" id="A0A328ZKY8"/>
<feature type="transmembrane region" description="Helical" evidence="1">
    <location>
        <begin position="52"/>
        <end position="70"/>
    </location>
</feature>
<protein>
    <submittedName>
        <fullName evidence="2">Uncharacterized protein</fullName>
    </submittedName>
</protein>
<feature type="transmembrane region" description="Helical" evidence="1">
    <location>
        <begin position="76"/>
        <end position="93"/>
    </location>
</feature>
<gene>
    <name evidence="2" type="ORF">AX018_1006105</name>
</gene>
<dbReference type="EMBL" id="QLTA01000006">
    <property type="protein sequence ID" value="RAR85322.1"/>
    <property type="molecule type" value="Genomic_DNA"/>
</dbReference>
<reference evidence="2 3" key="1">
    <citation type="submission" date="2018-06" db="EMBL/GenBank/DDBJ databases">
        <title>Genomic Encyclopedia of Archaeal and Bacterial Type Strains, Phase II (KMG-II): from individual species to whole genera.</title>
        <authorList>
            <person name="Goeker M."/>
        </authorList>
    </citation>
    <scope>NUCLEOTIDE SEQUENCE [LARGE SCALE GENOMIC DNA]</scope>
    <source>
        <strain evidence="2 3">CFPB 3232</strain>
    </source>
</reference>
<keyword evidence="1" id="KW-1133">Transmembrane helix</keyword>
<keyword evidence="3" id="KW-1185">Reference proteome</keyword>
<accession>A0A328ZKY8</accession>
<comment type="caution">
    <text evidence="2">The sequence shown here is derived from an EMBL/GenBank/DDBJ whole genome shotgun (WGS) entry which is preliminary data.</text>
</comment>
<evidence type="ECO:0000256" key="1">
    <source>
        <dbReference type="SAM" id="Phobius"/>
    </source>
</evidence>
<dbReference type="Proteomes" id="UP000248856">
    <property type="component" value="Unassembled WGS sequence"/>
</dbReference>
<name>A0A328ZKY8_9BURK</name>
<keyword evidence="1" id="KW-0472">Membrane</keyword>
<evidence type="ECO:0000313" key="2">
    <source>
        <dbReference type="EMBL" id="RAR85322.1"/>
    </source>
</evidence>